<name>A0A369LGG9_9ACTN</name>
<organism evidence="1 2">
    <name type="scientific">Slackia isoflavoniconvertens</name>
    <dbReference type="NCBI Taxonomy" id="572010"/>
    <lineage>
        <taxon>Bacteria</taxon>
        <taxon>Bacillati</taxon>
        <taxon>Actinomycetota</taxon>
        <taxon>Coriobacteriia</taxon>
        <taxon>Eggerthellales</taxon>
        <taxon>Eggerthellaceae</taxon>
        <taxon>Slackia</taxon>
    </lineage>
</organism>
<dbReference type="EMBL" id="PPTO01000008">
    <property type="protein sequence ID" value="RDB58410.1"/>
    <property type="molecule type" value="Genomic_DNA"/>
</dbReference>
<reference evidence="1 2" key="1">
    <citation type="journal article" date="2018" name="Elife">
        <title>Discovery and characterization of a prevalent human gut bacterial enzyme sufficient for the inactivation of a family of plant toxins.</title>
        <authorList>
            <person name="Koppel N."/>
            <person name="Bisanz J.E."/>
            <person name="Pandelia M.E."/>
            <person name="Turnbaugh P.J."/>
            <person name="Balskus E.P."/>
        </authorList>
    </citation>
    <scope>NUCLEOTIDE SEQUENCE [LARGE SCALE GENOMIC DNA]</scope>
    <source>
        <strain evidence="1 2">OB21 GAM31</strain>
    </source>
</reference>
<sequence>MEPLNAFGPLASAAANAPPGTQAGSFGAIGTPFAYGPFSTFAPLKSPASSAASYVPGPIHCEGSRFVPIPLFLAQIYGCER</sequence>
<proteinExistence type="predicted"/>
<evidence type="ECO:0000313" key="2">
    <source>
        <dbReference type="Proteomes" id="UP000253975"/>
    </source>
</evidence>
<protein>
    <submittedName>
        <fullName evidence="1">Uncharacterized protein</fullName>
    </submittedName>
</protein>
<comment type="caution">
    <text evidence="1">The sequence shown here is derived from an EMBL/GenBank/DDBJ whole genome shotgun (WGS) entry which is preliminary data.</text>
</comment>
<evidence type="ECO:0000313" key="1">
    <source>
        <dbReference type="EMBL" id="RDB58410.1"/>
    </source>
</evidence>
<gene>
    <name evidence="1" type="ORF">C1881_05795</name>
</gene>
<dbReference type="Proteomes" id="UP000253975">
    <property type="component" value="Unassembled WGS sequence"/>
</dbReference>
<dbReference type="AlphaFoldDB" id="A0A369LGG9"/>
<accession>A0A369LGG9</accession>